<name>A0ABV8USS6_9BACL</name>
<evidence type="ECO:0000256" key="3">
    <source>
        <dbReference type="ARBA" id="ARBA00004947"/>
    </source>
</evidence>
<keyword evidence="8" id="KW-0299">Galactose metabolism</keyword>
<evidence type="ECO:0000256" key="4">
    <source>
        <dbReference type="ARBA" id="ARBA00007637"/>
    </source>
</evidence>
<organism evidence="13 14">
    <name type="scientific">Chryseomicrobium palamuruense</name>
    <dbReference type="NCBI Taxonomy" id="682973"/>
    <lineage>
        <taxon>Bacteria</taxon>
        <taxon>Bacillati</taxon>
        <taxon>Bacillota</taxon>
        <taxon>Bacilli</taxon>
        <taxon>Bacillales</taxon>
        <taxon>Caryophanaceae</taxon>
        <taxon>Chryseomicrobium</taxon>
    </lineage>
</organism>
<dbReference type="PANTHER" id="PTHR43725">
    <property type="entry name" value="UDP-GLUCOSE 4-EPIMERASE"/>
    <property type="match status" value="1"/>
</dbReference>
<dbReference type="InterPro" id="IPR036291">
    <property type="entry name" value="NAD(P)-bd_dom_sf"/>
</dbReference>
<comment type="cofactor">
    <cofactor evidence="2">
        <name>NAD(+)</name>
        <dbReference type="ChEBI" id="CHEBI:57540"/>
    </cofactor>
</comment>
<comment type="catalytic activity">
    <reaction evidence="1">
        <text>UDP-alpha-D-glucose = UDP-alpha-D-galactose</text>
        <dbReference type="Rhea" id="RHEA:22168"/>
        <dbReference type="ChEBI" id="CHEBI:58885"/>
        <dbReference type="ChEBI" id="CHEBI:66914"/>
        <dbReference type="EC" id="5.1.3.2"/>
    </reaction>
</comment>
<keyword evidence="9" id="KW-0413">Isomerase</keyword>
<evidence type="ECO:0000313" key="14">
    <source>
        <dbReference type="Proteomes" id="UP001595733"/>
    </source>
</evidence>
<accession>A0ABV8USS6</accession>
<evidence type="ECO:0000256" key="9">
    <source>
        <dbReference type="ARBA" id="ARBA00023235"/>
    </source>
</evidence>
<feature type="domain" description="NAD-dependent epimerase/dehydratase" evidence="12">
    <location>
        <begin position="3"/>
        <end position="118"/>
    </location>
</feature>
<gene>
    <name evidence="13" type="ORF">ACFO0S_04515</name>
</gene>
<dbReference type="RefSeq" id="WP_378140613.1">
    <property type="nucleotide sequence ID" value="NZ_JBHSEF010000010.1"/>
</dbReference>
<dbReference type="InterPro" id="IPR001509">
    <property type="entry name" value="Epimerase_deHydtase"/>
</dbReference>
<keyword evidence="8" id="KW-0119">Carbohydrate metabolism</keyword>
<dbReference type="SUPFAM" id="SSF51735">
    <property type="entry name" value="NAD(P)-binding Rossmann-fold domains"/>
    <property type="match status" value="1"/>
</dbReference>
<dbReference type="Proteomes" id="UP001595733">
    <property type="component" value="Unassembled WGS sequence"/>
</dbReference>
<dbReference type="EC" id="5.1.3.2" evidence="5"/>
<comment type="similarity">
    <text evidence="4">Belongs to the NAD(P)-dependent epimerase/dehydratase family.</text>
</comment>
<feature type="domain" description="NAD-dependent epimerase/dehydratase" evidence="12">
    <location>
        <begin position="134"/>
        <end position="211"/>
    </location>
</feature>
<dbReference type="Gene3D" id="3.40.50.720">
    <property type="entry name" value="NAD(P)-binding Rossmann-like Domain"/>
    <property type="match status" value="2"/>
</dbReference>
<keyword evidence="14" id="KW-1185">Reference proteome</keyword>
<comment type="caution">
    <text evidence="13">The sequence shown here is derived from an EMBL/GenBank/DDBJ whole genome shotgun (WGS) entry which is preliminary data.</text>
</comment>
<evidence type="ECO:0000256" key="8">
    <source>
        <dbReference type="ARBA" id="ARBA00023144"/>
    </source>
</evidence>
<evidence type="ECO:0000256" key="2">
    <source>
        <dbReference type="ARBA" id="ARBA00001911"/>
    </source>
</evidence>
<reference evidence="14" key="1">
    <citation type="journal article" date="2019" name="Int. J. Syst. Evol. Microbiol.">
        <title>The Global Catalogue of Microorganisms (GCM) 10K type strain sequencing project: providing services to taxonomists for standard genome sequencing and annotation.</title>
        <authorList>
            <consortium name="The Broad Institute Genomics Platform"/>
            <consortium name="The Broad Institute Genome Sequencing Center for Infectious Disease"/>
            <person name="Wu L."/>
            <person name="Ma J."/>
        </authorList>
    </citation>
    <scope>NUCLEOTIDE SEQUENCE [LARGE SCALE GENOMIC DNA]</scope>
    <source>
        <strain evidence="14">CCUG 50353</strain>
    </source>
</reference>
<evidence type="ECO:0000256" key="5">
    <source>
        <dbReference type="ARBA" id="ARBA00013189"/>
    </source>
</evidence>
<dbReference type="Pfam" id="PF01370">
    <property type="entry name" value="Epimerase"/>
    <property type="match status" value="2"/>
</dbReference>
<dbReference type="EMBL" id="JBHSEF010000010">
    <property type="protein sequence ID" value="MFC4354337.1"/>
    <property type="molecule type" value="Genomic_DNA"/>
</dbReference>
<dbReference type="PANTHER" id="PTHR43725:SF47">
    <property type="entry name" value="UDP-GLUCOSE 4-EPIMERASE"/>
    <property type="match status" value="1"/>
</dbReference>
<sequence length="300" mass="32728">MQVLVVGGLGYVGSHTCLSLLEAGHSVHIVDNLENSSLETFKLLEKLSGKTIPWHRFDVSDEIQLKHLFTAHSFDAVIYLASPSPNKQSSDVKKQTISSVIKVCGVSGIAKLVYLSSAGSLDSNFKLENEIYQEANTYGVKAILLRPTTISGCHPSGMLPIGSPYALINQVGSVASNEEEKVRVFGADYGTKDGTAARDYLHVLDVAQAITTSTGSFLLRRGTYQLSTGVSTTVLEMINTYEVVNRLAIPCEVIERTAADALGVETDLQSFREVTTWEPQRSLEDICRDIHSVKSIYELI</sequence>
<protein>
    <recommendedName>
        <fullName evidence="6">UDP-glucose 4-epimerase</fullName>
        <ecNumber evidence="5">5.1.3.2</ecNumber>
    </recommendedName>
    <alternativeName>
        <fullName evidence="11">Galactowaldenase</fullName>
    </alternativeName>
    <alternativeName>
        <fullName evidence="10">UDP-galactose 4-epimerase</fullName>
    </alternativeName>
</protein>
<evidence type="ECO:0000256" key="10">
    <source>
        <dbReference type="ARBA" id="ARBA00031367"/>
    </source>
</evidence>
<dbReference type="Gene3D" id="3.90.25.10">
    <property type="entry name" value="UDP-galactose 4-epimerase, domain 1"/>
    <property type="match status" value="1"/>
</dbReference>
<keyword evidence="7" id="KW-0520">NAD</keyword>
<evidence type="ECO:0000256" key="11">
    <source>
        <dbReference type="ARBA" id="ARBA00033067"/>
    </source>
</evidence>
<evidence type="ECO:0000259" key="12">
    <source>
        <dbReference type="Pfam" id="PF01370"/>
    </source>
</evidence>
<evidence type="ECO:0000256" key="6">
    <source>
        <dbReference type="ARBA" id="ARBA00018569"/>
    </source>
</evidence>
<evidence type="ECO:0000256" key="1">
    <source>
        <dbReference type="ARBA" id="ARBA00000083"/>
    </source>
</evidence>
<evidence type="ECO:0000313" key="13">
    <source>
        <dbReference type="EMBL" id="MFC4354337.1"/>
    </source>
</evidence>
<comment type="pathway">
    <text evidence="3">Carbohydrate metabolism; galactose metabolism.</text>
</comment>
<proteinExistence type="inferred from homology"/>
<evidence type="ECO:0000256" key="7">
    <source>
        <dbReference type="ARBA" id="ARBA00023027"/>
    </source>
</evidence>